<gene>
    <name evidence="1" type="ORF">CI088_00290</name>
</gene>
<keyword evidence="2" id="KW-1185">Reference proteome</keyword>
<evidence type="ECO:0000313" key="1">
    <source>
        <dbReference type="EMBL" id="PZL78243.1"/>
    </source>
</evidence>
<dbReference type="InterPro" id="IPR020049">
    <property type="entry name" value="Major_capsid-like"/>
</dbReference>
<comment type="caution">
    <text evidence="1">The sequence shown here is derived from an EMBL/GenBank/DDBJ whole genome shotgun (WGS) entry which is preliminary data.</text>
</comment>
<sequence>MSNQVTATLEARDLEAIDKVIYEAPQEELVARSMFNIKTDINPGAETYSYYVMTRSGAAKIIANGADDLPMVDTDMKRYHAPIFTIAAGVRYSRQEIRQAQMLGNSVDSTKAEIARRTIAEKENSFIFTGDKKVNHKGVVNAEGIQVINSSKTWKASTSDEIVEQLRVSRAKITIIPGFKGSKLKLMVAPEQYEELNRRYSDYDARSILKVIQDNGWFDSIEQVYDLSGVGTSGTDSFVIMDTKASTCEILLPEDIVRLEAEWKYPNWKVPFEERCGGALIRTPYAIVRVDGI</sequence>
<organism evidence="1 2">
    <name type="scientific">Enterococcus plantarum</name>
    <dbReference type="NCBI Taxonomy" id="1077675"/>
    <lineage>
        <taxon>Bacteria</taxon>
        <taxon>Bacillati</taxon>
        <taxon>Bacillota</taxon>
        <taxon>Bacilli</taxon>
        <taxon>Lactobacillales</taxon>
        <taxon>Enterococcaceae</taxon>
        <taxon>Enterococcus</taxon>
    </lineage>
</organism>
<dbReference type="PIRSF" id="PIRSF029202">
    <property type="entry name" value="UCP029202"/>
    <property type="match status" value="1"/>
</dbReference>
<dbReference type="Pfam" id="PF09950">
    <property type="entry name" value="Major_capside"/>
    <property type="match status" value="1"/>
</dbReference>
<accession>A0A2W4AAZ9</accession>
<reference evidence="1 2" key="1">
    <citation type="submission" date="2017-11" db="EMBL/GenBank/DDBJ databases">
        <title>Draft genome sequence of Enterococcus plantarum TRW2 strain isolated from lettuce.</title>
        <authorList>
            <person name="Kim E.B."/>
            <person name="Marco M.L."/>
            <person name="Williams T.R."/>
            <person name="You I.H."/>
        </authorList>
    </citation>
    <scope>NUCLEOTIDE SEQUENCE [LARGE SCALE GENOMIC DNA]</scope>
    <source>
        <strain evidence="1 2">TRW2</strain>
    </source>
</reference>
<dbReference type="RefSeq" id="WP_111246784.1">
    <property type="nucleotide sequence ID" value="NZ_PIEU01000001.1"/>
</dbReference>
<dbReference type="Proteomes" id="UP000249828">
    <property type="component" value="Unassembled WGS sequence"/>
</dbReference>
<dbReference type="Gene3D" id="3.30.2400.30">
    <property type="match status" value="1"/>
</dbReference>
<name>A0A2W4AAZ9_9ENTE</name>
<proteinExistence type="predicted"/>
<protein>
    <submittedName>
        <fullName evidence="1">Major capsid protein</fullName>
    </submittedName>
</protein>
<dbReference type="EMBL" id="PIEU01000001">
    <property type="protein sequence ID" value="PZL78243.1"/>
    <property type="molecule type" value="Genomic_DNA"/>
</dbReference>
<dbReference type="AlphaFoldDB" id="A0A2W4AAZ9"/>
<dbReference type="SUPFAM" id="SSF56563">
    <property type="entry name" value="Major capsid protein gp5"/>
    <property type="match status" value="1"/>
</dbReference>
<evidence type="ECO:0000313" key="2">
    <source>
        <dbReference type="Proteomes" id="UP000249828"/>
    </source>
</evidence>